<comment type="caution">
    <text evidence="4">The sequence shown here is derived from an EMBL/GenBank/DDBJ whole genome shotgun (WGS) entry which is preliminary data.</text>
</comment>
<dbReference type="SUPFAM" id="SSF50998">
    <property type="entry name" value="Quinoprotein alcohol dehydrogenase-like"/>
    <property type="match status" value="1"/>
</dbReference>
<dbReference type="Gene3D" id="2.130.10.10">
    <property type="entry name" value="YVTN repeat-like/Quinoprotein amine dehydrogenase"/>
    <property type="match status" value="1"/>
</dbReference>
<dbReference type="InterPro" id="IPR011047">
    <property type="entry name" value="Quinoprotein_ADH-like_sf"/>
</dbReference>
<accession>A0ABU5MY90</accession>
<sequence>MSKILCLVVAVSPVLCPAIHSIETGQTIMKVRSATAVNGSFIVGSSYEGDLLAYTYDGSRLWKTALSGGIMNNDLWCSDLDGDGIDEVLAASSDGSVYCVNYKGALLWRFQPNEVPMISVCTVRDSSGAVYVACGGNDKNFYWLSAEGELLKTVPSAGYDSVITPNKKWIDDGTLEKNVHVVNFLRPVRQADGSEVLLLNAVLTNADQNSMLFRFRPLEVRPFKARKLGYGYGPVGDLRVNGRVLLGGTSGMNKTLDFFRYDLDAEKAEKLNLPSTKKKPGFGYRVVQVVPLSKEHGFEYLVKIGSEMLLVPDSMDVNSAEQIRCKYSFNDMWKDSVSGKLLLASAQSGGSCIHVVDLTSRDWKSAYEQLDPPGTIQAVLDNTAVLKKQLSAFKKPSWERDVVTAYLMSPPKPSAKTKAFQEKYSNPKFLGYVFMKGAEDWDRSGLGCAAFEQARDGRKSYTLSQDEIIKKAGQGMNENGLCMWGGHGVDPFYYNPETLWKIMKGTRGKKSVFIWPELTILHKKEFPFAVEHLFAPFAENARKYNSSLYIRSKHNFWLGNIYLPEWSRFLSGEFADVAVPSMEETQDQAQDLSLAGRLGLWSSGVFDDWGTRCARDNPSFTRNRQFSHQELPNHFLRNAVYHIAYGATYINNFTVSSAYSDYMHVLWELIGSGALYIPKREEIVSFNPVHLSMTSPDERYMREAHTTTTSIRYDERFHPENPYVFGRLDGAWSGARVTDWDFSNYAAGVKDRRQNFLAPYPNGMVLITPPQKGVFSDPDAPRGKLADHLHPMYENLLEEYVTNGRNYFSSDGKETFSADHYAETVKTQIEAGAEKMPLTVSGDVAWVVAQTAPNHLRLTLIDGGYLNPSEKTAHLKFHTVSPLKITDLLSGETFTPEKVTEIDVPCGLFRFIDIELGESL</sequence>
<evidence type="ECO:0000259" key="1">
    <source>
        <dbReference type="Pfam" id="PF25290"/>
    </source>
</evidence>
<proteinExistence type="predicted"/>
<dbReference type="EMBL" id="JARVCO010000010">
    <property type="protein sequence ID" value="MDZ8119157.1"/>
    <property type="molecule type" value="Genomic_DNA"/>
</dbReference>
<gene>
    <name evidence="4" type="ORF">P9H32_11030</name>
</gene>
<organism evidence="4 5">
    <name type="scientific">Pontiella agarivorans</name>
    <dbReference type="NCBI Taxonomy" id="3038953"/>
    <lineage>
        <taxon>Bacteria</taxon>
        <taxon>Pseudomonadati</taxon>
        <taxon>Kiritimatiellota</taxon>
        <taxon>Kiritimatiellia</taxon>
        <taxon>Kiritimatiellales</taxon>
        <taxon>Pontiellaceae</taxon>
        <taxon>Pontiella</taxon>
    </lineage>
</organism>
<evidence type="ECO:0000259" key="2">
    <source>
        <dbReference type="Pfam" id="PF25291"/>
    </source>
</evidence>
<evidence type="ECO:0000313" key="4">
    <source>
        <dbReference type="EMBL" id="MDZ8119157.1"/>
    </source>
</evidence>
<evidence type="ECO:0000259" key="3">
    <source>
        <dbReference type="Pfam" id="PF25292"/>
    </source>
</evidence>
<feature type="domain" description="Lambda-carrageenase middle" evidence="1">
    <location>
        <begin position="440"/>
        <end position="812"/>
    </location>
</feature>
<keyword evidence="5" id="KW-1185">Reference proteome</keyword>
<dbReference type="InterPro" id="IPR057420">
    <property type="entry name" value="Beta-prop_CGLA"/>
</dbReference>
<reference evidence="4 5" key="1">
    <citation type="journal article" date="2024" name="Appl. Environ. Microbiol.">
        <title>Pontiella agarivorans sp. nov., a novel marine anaerobic bacterium capable of degrading macroalgal polysaccharides and fixing nitrogen.</title>
        <authorList>
            <person name="Liu N."/>
            <person name="Kivenson V."/>
            <person name="Peng X."/>
            <person name="Cui Z."/>
            <person name="Lankiewicz T.S."/>
            <person name="Gosselin K.M."/>
            <person name="English C.J."/>
            <person name="Blair E.M."/>
            <person name="O'Malley M.A."/>
            <person name="Valentine D.L."/>
        </authorList>
    </citation>
    <scope>NUCLEOTIDE SEQUENCE [LARGE SCALE GENOMIC DNA]</scope>
    <source>
        <strain evidence="4 5">NLcol2</strain>
    </source>
</reference>
<evidence type="ECO:0000313" key="5">
    <source>
        <dbReference type="Proteomes" id="UP001290861"/>
    </source>
</evidence>
<name>A0ABU5MY90_9BACT</name>
<dbReference type="Pfam" id="PF25291">
    <property type="entry name" value="CGLA_C"/>
    <property type="match status" value="1"/>
</dbReference>
<dbReference type="Pfam" id="PF25290">
    <property type="entry name" value="CGLA_M"/>
    <property type="match status" value="1"/>
</dbReference>
<dbReference type="InterPro" id="IPR015943">
    <property type="entry name" value="WD40/YVTN_repeat-like_dom_sf"/>
</dbReference>
<dbReference type="Pfam" id="PF25292">
    <property type="entry name" value="Beta-prop_CGLA"/>
    <property type="match status" value="1"/>
</dbReference>
<dbReference type="InterPro" id="IPR057422">
    <property type="entry name" value="CGLA_C"/>
</dbReference>
<evidence type="ECO:0008006" key="6">
    <source>
        <dbReference type="Google" id="ProtNLM"/>
    </source>
</evidence>
<feature type="domain" description="Lambda-carrageenase C-terminal" evidence="2">
    <location>
        <begin position="839"/>
        <end position="915"/>
    </location>
</feature>
<protein>
    <recommendedName>
        <fullName evidence="6">Lambda-carrageenase</fullName>
    </recommendedName>
</protein>
<feature type="domain" description="Lambda-carrageenase beta-propeller" evidence="3">
    <location>
        <begin position="41"/>
        <end position="356"/>
    </location>
</feature>
<dbReference type="InterPro" id="IPR057421">
    <property type="entry name" value="CGLA_M"/>
</dbReference>
<dbReference type="Proteomes" id="UP001290861">
    <property type="component" value="Unassembled WGS sequence"/>
</dbReference>